<accession>A0A6G4XN37</accession>
<gene>
    <name evidence="2" type="ORF">G6045_23525</name>
</gene>
<proteinExistence type="predicted"/>
<sequence>MSPAQRQQRGQAGRFVREAGASAEAGDPEDAVDRADHTAGGELGVRVVEFGANLGEELGPLGREVARVAADRVALVVGRMDDLGDQSADRFGVLAARRDVATSPRSRA</sequence>
<organism evidence="2 3">
    <name type="scientific">Streptomyces mesophilus</name>
    <dbReference type="NCBI Taxonomy" id="1775132"/>
    <lineage>
        <taxon>Bacteria</taxon>
        <taxon>Bacillati</taxon>
        <taxon>Actinomycetota</taxon>
        <taxon>Actinomycetes</taxon>
        <taxon>Kitasatosporales</taxon>
        <taxon>Streptomycetaceae</taxon>
        <taxon>Streptomyces</taxon>
    </lineage>
</organism>
<evidence type="ECO:0000313" key="2">
    <source>
        <dbReference type="EMBL" id="NGO78602.1"/>
    </source>
</evidence>
<keyword evidence="3" id="KW-1185">Reference proteome</keyword>
<dbReference type="Proteomes" id="UP000481109">
    <property type="component" value="Unassembled WGS sequence"/>
</dbReference>
<name>A0A6G4XN37_9ACTN</name>
<reference evidence="2 3" key="1">
    <citation type="submission" date="2020-02" db="EMBL/GenBank/DDBJ databases">
        <title>Whole-genome analyses of novel actinobacteria.</title>
        <authorList>
            <person name="Sahin N."/>
            <person name="Tokatli A."/>
        </authorList>
    </citation>
    <scope>NUCLEOTIDE SEQUENCE [LARGE SCALE GENOMIC DNA]</scope>
    <source>
        <strain evidence="2 3">YC504</strain>
    </source>
</reference>
<dbReference type="RefSeq" id="WP_165334050.1">
    <property type="nucleotide sequence ID" value="NZ_JAAKZW010000109.1"/>
</dbReference>
<evidence type="ECO:0000256" key="1">
    <source>
        <dbReference type="SAM" id="MobiDB-lite"/>
    </source>
</evidence>
<dbReference type="AlphaFoldDB" id="A0A6G4XN37"/>
<comment type="caution">
    <text evidence="2">The sequence shown here is derived from an EMBL/GenBank/DDBJ whole genome shotgun (WGS) entry which is preliminary data.</text>
</comment>
<feature type="compositionally biased region" description="Low complexity" evidence="1">
    <location>
        <begin position="1"/>
        <end position="14"/>
    </location>
</feature>
<feature type="region of interest" description="Disordered" evidence="1">
    <location>
        <begin position="1"/>
        <end position="38"/>
    </location>
</feature>
<protein>
    <submittedName>
        <fullName evidence="2">Uncharacterized protein</fullName>
    </submittedName>
</protein>
<evidence type="ECO:0000313" key="3">
    <source>
        <dbReference type="Proteomes" id="UP000481109"/>
    </source>
</evidence>
<dbReference type="EMBL" id="JAAKZW010000109">
    <property type="protein sequence ID" value="NGO78602.1"/>
    <property type="molecule type" value="Genomic_DNA"/>
</dbReference>